<feature type="non-terminal residue" evidence="2">
    <location>
        <position position="1"/>
    </location>
</feature>
<organism evidence="2 3">
    <name type="scientific">Pichia californica</name>
    <dbReference type="NCBI Taxonomy" id="460514"/>
    <lineage>
        <taxon>Eukaryota</taxon>
        <taxon>Fungi</taxon>
        <taxon>Dikarya</taxon>
        <taxon>Ascomycota</taxon>
        <taxon>Saccharomycotina</taxon>
        <taxon>Pichiomycetes</taxon>
        <taxon>Pichiales</taxon>
        <taxon>Pichiaceae</taxon>
        <taxon>Pichia</taxon>
    </lineage>
</organism>
<proteinExistence type="predicted"/>
<comment type="caution">
    <text evidence="2">The sequence shown here is derived from an EMBL/GenBank/DDBJ whole genome shotgun (WGS) entry which is preliminary data.</text>
</comment>
<keyword evidence="3" id="KW-1185">Reference proteome</keyword>
<evidence type="ECO:0000256" key="1">
    <source>
        <dbReference type="SAM" id="Phobius"/>
    </source>
</evidence>
<evidence type="ECO:0000313" key="2">
    <source>
        <dbReference type="EMBL" id="KAG0681637.1"/>
    </source>
</evidence>
<evidence type="ECO:0000313" key="3">
    <source>
        <dbReference type="Proteomes" id="UP000697127"/>
    </source>
</evidence>
<name>A0A9P6WHC6_9ASCO</name>
<dbReference type="AlphaFoldDB" id="A0A9P6WHC6"/>
<sequence>SRNYFLGPFWGFILLTIGADLIYNVANRVTLSALTKESQSRGAGTFNTIIQISSAVGLGFN</sequence>
<keyword evidence="1" id="KW-0472">Membrane</keyword>
<keyword evidence="1" id="KW-0812">Transmembrane</keyword>
<gene>
    <name evidence="2" type="ORF">C6P40_005417</name>
</gene>
<keyword evidence="1" id="KW-1133">Transmembrane helix</keyword>
<dbReference type="EMBL" id="PUHW01000940">
    <property type="protein sequence ID" value="KAG0681637.1"/>
    <property type="molecule type" value="Genomic_DNA"/>
</dbReference>
<feature type="transmembrane region" description="Helical" evidence="1">
    <location>
        <begin position="6"/>
        <end position="26"/>
    </location>
</feature>
<feature type="non-terminal residue" evidence="2">
    <location>
        <position position="61"/>
    </location>
</feature>
<dbReference type="Proteomes" id="UP000697127">
    <property type="component" value="Unassembled WGS sequence"/>
</dbReference>
<protein>
    <submittedName>
        <fullName evidence="2">Uncharacterized protein</fullName>
    </submittedName>
</protein>
<reference evidence="2" key="1">
    <citation type="submission" date="2020-11" db="EMBL/GenBank/DDBJ databases">
        <title>Kefir isolates.</title>
        <authorList>
            <person name="Marcisauskas S."/>
            <person name="Kim Y."/>
            <person name="Blasche S."/>
        </authorList>
    </citation>
    <scope>NUCLEOTIDE SEQUENCE</scope>
    <source>
        <strain evidence="2">Olga-1</strain>
    </source>
</reference>
<accession>A0A9P6WHC6</accession>